<sequence length="458" mass="52106">MVETYQDKNLKVLTRTCPETAKSKPRGGDVHQDGDYHRSVHVWIFAESTKELLLRQHAPSEDAWPGLWDVTSAGRISAGYSSLTTARKKLQEELGIALPEDAFELIFVFPQESVINDGKYINNEYNDVYLVTTVDPIPLEALTLQETEVSAAKYISYEEYKSLLANEDSNYVPYDVSGQYGQLFDIIEKRYIENAVARSLTLQKQISRYAAVSLNAELTGITESDREALIYIVKAAAVVDEIFYLQAWYSNPALKDWLKKHANTSELDKLKWSYYKINKGPWSSLDDNEAFLTTTDSAIQLHPKATRAVKGWKGLEYRAAFPIRKPSGANLYPPDMDKMEFEKWKDSLEKYQQKEATSFFTVIKRHSDFRLDSSSSDNGEGGGHDLYVVPYSEEYRSLLAKAAEFLHKAGDIATSTSLKRLLHSKADAFLSNDYYDSDMAWMELLSHLLMPKHFPTNL</sequence>
<evidence type="ECO:0000313" key="1">
    <source>
        <dbReference type="EMBL" id="KAI4334703.1"/>
    </source>
</evidence>
<proteinExistence type="predicted"/>
<gene>
    <name evidence="1" type="ORF">L6164_013417</name>
</gene>
<keyword evidence="2" id="KW-1185">Reference proteome</keyword>
<organism evidence="1 2">
    <name type="scientific">Bauhinia variegata</name>
    <name type="common">Purple orchid tree</name>
    <name type="synonym">Phanera variegata</name>
    <dbReference type="NCBI Taxonomy" id="167791"/>
    <lineage>
        <taxon>Eukaryota</taxon>
        <taxon>Viridiplantae</taxon>
        <taxon>Streptophyta</taxon>
        <taxon>Embryophyta</taxon>
        <taxon>Tracheophyta</taxon>
        <taxon>Spermatophyta</taxon>
        <taxon>Magnoliopsida</taxon>
        <taxon>eudicotyledons</taxon>
        <taxon>Gunneridae</taxon>
        <taxon>Pentapetalae</taxon>
        <taxon>rosids</taxon>
        <taxon>fabids</taxon>
        <taxon>Fabales</taxon>
        <taxon>Fabaceae</taxon>
        <taxon>Cercidoideae</taxon>
        <taxon>Cercideae</taxon>
        <taxon>Bauhiniinae</taxon>
        <taxon>Bauhinia</taxon>
    </lineage>
</organism>
<dbReference type="Proteomes" id="UP000828941">
    <property type="component" value="Chromosome 6"/>
</dbReference>
<evidence type="ECO:0000313" key="2">
    <source>
        <dbReference type="Proteomes" id="UP000828941"/>
    </source>
</evidence>
<reference evidence="1 2" key="1">
    <citation type="journal article" date="2022" name="DNA Res.">
        <title>Chromosomal-level genome assembly of the orchid tree Bauhinia variegata (Leguminosae; Cercidoideae) supports the allotetraploid origin hypothesis of Bauhinia.</title>
        <authorList>
            <person name="Zhong Y."/>
            <person name="Chen Y."/>
            <person name="Zheng D."/>
            <person name="Pang J."/>
            <person name="Liu Y."/>
            <person name="Luo S."/>
            <person name="Meng S."/>
            <person name="Qian L."/>
            <person name="Wei D."/>
            <person name="Dai S."/>
            <person name="Zhou R."/>
        </authorList>
    </citation>
    <scope>NUCLEOTIDE SEQUENCE [LARGE SCALE GENOMIC DNA]</scope>
    <source>
        <strain evidence="1">BV-YZ2020</strain>
    </source>
</reference>
<protein>
    <submittedName>
        <fullName evidence="1">Uncharacterized protein</fullName>
    </submittedName>
</protein>
<accession>A0ACB9NE87</accession>
<dbReference type="EMBL" id="CM039431">
    <property type="protein sequence ID" value="KAI4334703.1"/>
    <property type="molecule type" value="Genomic_DNA"/>
</dbReference>
<comment type="caution">
    <text evidence="1">The sequence shown here is derived from an EMBL/GenBank/DDBJ whole genome shotgun (WGS) entry which is preliminary data.</text>
</comment>
<name>A0ACB9NE87_BAUVA</name>